<feature type="non-terminal residue" evidence="1">
    <location>
        <position position="237"/>
    </location>
</feature>
<evidence type="ECO:0000313" key="1">
    <source>
        <dbReference type="EMBL" id="CAG8841064.1"/>
    </source>
</evidence>
<sequence>GEIPYNIRKIIKGAIPKWFKEIGEAIKDQENLSTEGFELNPFTLKETKEEDLQNGRWLITKEGLIGRVKNIKGKRIILSHWNTESNVITEKCRGCIEHAATRMTAGLITKAFKLLITKYEELGNKKEIEVESIKLKIQNIVWPSEEKLVLISLAILIAICKEKALVKINTNSEMMMKVKKRLENQTIIKIALIKGNLGHFTYTVKLMLEAKCTKIEIRVNKNLNKEIHTPEKKVKIE</sequence>
<name>A0ABN7WUB4_GIGMA</name>
<reference evidence="1 2" key="1">
    <citation type="submission" date="2021-06" db="EMBL/GenBank/DDBJ databases">
        <authorList>
            <person name="Kallberg Y."/>
            <person name="Tangrot J."/>
            <person name="Rosling A."/>
        </authorList>
    </citation>
    <scope>NUCLEOTIDE SEQUENCE [LARGE SCALE GENOMIC DNA]</scope>
    <source>
        <strain evidence="1 2">120-4 pot B 10/14</strain>
    </source>
</reference>
<comment type="caution">
    <text evidence="1">The sequence shown here is derived from an EMBL/GenBank/DDBJ whole genome shotgun (WGS) entry which is preliminary data.</text>
</comment>
<feature type="non-terminal residue" evidence="1">
    <location>
        <position position="1"/>
    </location>
</feature>
<proteinExistence type="predicted"/>
<dbReference type="EMBL" id="CAJVQB010064605">
    <property type="protein sequence ID" value="CAG8841064.1"/>
    <property type="molecule type" value="Genomic_DNA"/>
</dbReference>
<protein>
    <submittedName>
        <fullName evidence="1">9934_t:CDS:1</fullName>
    </submittedName>
</protein>
<dbReference type="Proteomes" id="UP000789901">
    <property type="component" value="Unassembled WGS sequence"/>
</dbReference>
<keyword evidence="2" id="KW-1185">Reference proteome</keyword>
<accession>A0ABN7WUB4</accession>
<organism evidence="1 2">
    <name type="scientific">Gigaspora margarita</name>
    <dbReference type="NCBI Taxonomy" id="4874"/>
    <lineage>
        <taxon>Eukaryota</taxon>
        <taxon>Fungi</taxon>
        <taxon>Fungi incertae sedis</taxon>
        <taxon>Mucoromycota</taxon>
        <taxon>Glomeromycotina</taxon>
        <taxon>Glomeromycetes</taxon>
        <taxon>Diversisporales</taxon>
        <taxon>Gigasporaceae</taxon>
        <taxon>Gigaspora</taxon>
    </lineage>
</organism>
<evidence type="ECO:0000313" key="2">
    <source>
        <dbReference type="Proteomes" id="UP000789901"/>
    </source>
</evidence>
<gene>
    <name evidence="1" type="ORF">GMARGA_LOCUS35227</name>
</gene>